<keyword evidence="1" id="KW-0732">Signal</keyword>
<keyword evidence="3" id="KW-1185">Reference proteome</keyword>
<gene>
    <name evidence="2" type="ORF">HNP60_002969</name>
</gene>
<feature type="chain" id="PRO_5045088436" evidence="1">
    <location>
        <begin position="28"/>
        <end position="251"/>
    </location>
</feature>
<name>A0ABR6NI88_9SPHN</name>
<dbReference type="RefSeq" id="WP_184155135.1">
    <property type="nucleotide sequence ID" value="NZ_JACHKA010000001.1"/>
</dbReference>
<dbReference type="Pfam" id="PF09694">
    <property type="entry name" value="Gcw_chp"/>
    <property type="match status" value="1"/>
</dbReference>
<organism evidence="2 3">
    <name type="scientific">Sphingobium lignivorans</name>
    <dbReference type="NCBI Taxonomy" id="2735886"/>
    <lineage>
        <taxon>Bacteria</taxon>
        <taxon>Pseudomonadati</taxon>
        <taxon>Pseudomonadota</taxon>
        <taxon>Alphaproteobacteria</taxon>
        <taxon>Sphingomonadales</taxon>
        <taxon>Sphingomonadaceae</taxon>
        <taxon>Sphingobium</taxon>
    </lineage>
</organism>
<comment type="caution">
    <text evidence="2">The sequence shown here is derived from an EMBL/GenBank/DDBJ whole genome shotgun (WGS) entry which is preliminary data.</text>
</comment>
<protein>
    <submittedName>
        <fullName evidence="2">Uncharacterized protein (TIGR02001 family)</fullName>
    </submittedName>
</protein>
<evidence type="ECO:0000313" key="3">
    <source>
        <dbReference type="Proteomes" id="UP001138540"/>
    </source>
</evidence>
<evidence type="ECO:0000256" key="1">
    <source>
        <dbReference type="SAM" id="SignalP"/>
    </source>
</evidence>
<dbReference type="EMBL" id="JACHKA010000001">
    <property type="protein sequence ID" value="MBB5986995.1"/>
    <property type="molecule type" value="Genomic_DNA"/>
</dbReference>
<reference evidence="2 3" key="1">
    <citation type="submission" date="2020-08" db="EMBL/GenBank/DDBJ databases">
        <title>Exploring microbial biodiversity for novel pathways involved in the catabolism of aromatic compounds derived from lignin.</title>
        <authorList>
            <person name="Elkins J."/>
        </authorList>
    </citation>
    <scope>NUCLEOTIDE SEQUENCE [LARGE SCALE GENOMIC DNA]</scope>
    <source>
        <strain evidence="2 3">B1D3A</strain>
    </source>
</reference>
<accession>A0ABR6NI88</accession>
<sequence length="251" mass="26652">MIRQWRGALLVAALGGASLLPALPARAQTGLDPSFRLEVATDHRRRGLSWSDGKAAVEGNVTLDLSRSLEIGLGATSLRQSRRHGGADAGLDLGARYRRDLGPWMLSLGATGHVFPGAAGLDYVEGDGSLSYDIGPARFHLGASYAPPQDSIGGDNLYLSLAADMGVPGTPLSIYGHIGRSSGRVEDAIRAARLRPQGRYWDHAVGLDYVMGRLATGLRYSGTSIGAVDPEGPYIDRHVGERVVWSLRVAL</sequence>
<proteinExistence type="predicted"/>
<dbReference type="Proteomes" id="UP001138540">
    <property type="component" value="Unassembled WGS sequence"/>
</dbReference>
<evidence type="ECO:0000313" key="2">
    <source>
        <dbReference type="EMBL" id="MBB5986995.1"/>
    </source>
</evidence>
<dbReference type="InterPro" id="IPR010239">
    <property type="entry name" value="CHP02001"/>
</dbReference>
<feature type="signal peptide" evidence="1">
    <location>
        <begin position="1"/>
        <end position="27"/>
    </location>
</feature>